<dbReference type="Proteomes" id="UP000001349">
    <property type="component" value="Chromosome"/>
</dbReference>
<keyword evidence="1" id="KW-0175">Coiled coil</keyword>
<feature type="coiled-coil region" evidence="1">
    <location>
        <begin position="95"/>
        <end position="136"/>
    </location>
</feature>
<dbReference type="OrthoDB" id="9553366at2"/>
<name>B8I0S5_RUMCH</name>
<keyword evidence="3" id="KW-1185">Reference proteome</keyword>
<dbReference type="KEGG" id="cce:Ccel_1295"/>
<dbReference type="eggNOG" id="ENOG5033QVI">
    <property type="taxonomic scope" value="Bacteria"/>
</dbReference>
<organism evidence="2 3">
    <name type="scientific">Ruminiclostridium cellulolyticum (strain ATCC 35319 / DSM 5812 / JCM 6584 / H10)</name>
    <name type="common">Clostridium cellulolyticum</name>
    <dbReference type="NCBI Taxonomy" id="394503"/>
    <lineage>
        <taxon>Bacteria</taxon>
        <taxon>Bacillati</taxon>
        <taxon>Bacillota</taxon>
        <taxon>Clostridia</taxon>
        <taxon>Eubacteriales</taxon>
        <taxon>Oscillospiraceae</taxon>
        <taxon>Ruminiclostridium</taxon>
    </lineage>
</organism>
<proteinExistence type="predicted"/>
<dbReference type="RefSeq" id="WP_015924798.1">
    <property type="nucleotide sequence ID" value="NC_011898.1"/>
</dbReference>
<evidence type="ECO:0008006" key="4">
    <source>
        <dbReference type="Google" id="ProtNLM"/>
    </source>
</evidence>
<accession>B8I0S5</accession>
<feature type="coiled-coil region" evidence="1">
    <location>
        <begin position="6"/>
        <end position="33"/>
    </location>
</feature>
<reference evidence="2 3" key="1">
    <citation type="submission" date="2009-01" db="EMBL/GenBank/DDBJ databases">
        <title>Complete sequence of Clostridium cellulolyticum H10.</title>
        <authorList>
            <consortium name="US DOE Joint Genome Institute"/>
            <person name="Lucas S."/>
            <person name="Copeland A."/>
            <person name="Lapidus A."/>
            <person name="Glavina del Rio T."/>
            <person name="Dalin E."/>
            <person name="Tice H."/>
            <person name="Bruce D."/>
            <person name="Goodwin L."/>
            <person name="Pitluck S."/>
            <person name="Chertkov O."/>
            <person name="Saunders E."/>
            <person name="Brettin T."/>
            <person name="Detter J.C."/>
            <person name="Han C."/>
            <person name="Larimer F."/>
            <person name="Land M."/>
            <person name="Hauser L."/>
            <person name="Kyrpides N."/>
            <person name="Ivanova N."/>
            <person name="Zhou J."/>
            <person name="Richardson P."/>
        </authorList>
    </citation>
    <scope>NUCLEOTIDE SEQUENCE [LARGE SCALE GENOMIC DNA]</scope>
    <source>
        <strain evidence="3">ATCC 35319 / DSM 5812 / JCM 6584 / H10</strain>
    </source>
</reference>
<dbReference type="EMBL" id="CP001348">
    <property type="protein sequence ID" value="ACL75650.1"/>
    <property type="molecule type" value="Genomic_DNA"/>
</dbReference>
<dbReference type="STRING" id="394503.Ccel_1295"/>
<sequence>MDTIQKNNFVKVIEALKNAVEQIKEQKKDTAINTILGVANNIGFLNNASVKLKLSAEVEQQKITDTIKEIILSEASIHESYLNTQKCINDLNGAISNNNIKKNEILKQIESLKKELNEDERLLREHRKKLDELNDSSAFSIIRSILSLGLDRAIMGVQCLINNDAGRINELNDSIKKYNEILKNNSDEFNKSDDLLKGLSEQKKLYEVSIAKLKEKESVLHTSEQVSRNNLAFITNAALFYGRLSVMLDQIEHRIDDVVDIVEELNDKTPTIIDFDSSGTSLISLKEAMVKFDKILETSEVA</sequence>
<protein>
    <recommendedName>
        <fullName evidence="4">Methyl-accepting chemotaxis sensory transducer</fullName>
    </recommendedName>
</protein>
<gene>
    <name evidence="2" type="ordered locus">Ccel_1295</name>
</gene>
<evidence type="ECO:0000313" key="3">
    <source>
        <dbReference type="Proteomes" id="UP000001349"/>
    </source>
</evidence>
<evidence type="ECO:0000313" key="2">
    <source>
        <dbReference type="EMBL" id="ACL75650.1"/>
    </source>
</evidence>
<evidence type="ECO:0000256" key="1">
    <source>
        <dbReference type="SAM" id="Coils"/>
    </source>
</evidence>
<dbReference type="HOGENOM" id="CLU_920410_0_0_9"/>
<dbReference type="AlphaFoldDB" id="B8I0S5"/>
<feature type="coiled-coil region" evidence="1">
    <location>
        <begin position="168"/>
        <end position="216"/>
    </location>
</feature>